<name>A0A2P6MXW6_9EUKA</name>
<feature type="domain" description="BTB" evidence="3">
    <location>
        <begin position="340"/>
        <end position="407"/>
    </location>
</feature>
<dbReference type="Gene3D" id="3.30.710.10">
    <property type="entry name" value="Potassium Channel Kv1.1, Chain A"/>
    <property type="match status" value="1"/>
</dbReference>
<dbReference type="EMBL" id="MDYQ01000316">
    <property type="protein sequence ID" value="PRP76554.1"/>
    <property type="molecule type" value="Genomic_DNA"/>
</dbReference>
<keyword evidence="5" id="KW-1185">Reference proteome</keyword>
<protein>
    <recommendedName>
        <fullName evidence="3">BTB domain-containing protein</fullName>
    </recommendedName>
</protein>
<dbReference type="Proteomes" id="UP000241769">
    <property type="component" value="Unassembled WGS sequence"/>
</dbReference>
<reference evidence="4 5" key="1">
    <citation type="journal article" date="2018" name="Genome Biol. Evol.">
        <title>Multiple Roots of Fruiting Body Formation in Amoebozoa.</title>
        <authorList>
            <person name="Hillmann F."/>
            <person name="Forbes G."/>
            <person name="Novohradska S."/>
            <person name="Ferling I."/>
            <person name="Riege K."/>
            <person name="Groth M."/>
            <person name="Westermann M."/>
            <person name="Marz M."/>
            <person name="Spaller T."/>
            <person name="Winckler T."/>
            <person name="Schaap P."/>
            <person name="Glockner G."/>
        </authorList>
    </citation>
    <scope>NUCLEOTIDE SEQUENCE [LARGE SCALE GENOMIC DNA]</scope>
    <source>
        <strain evidence="4 5">Jena</strain>
    </source>
</reference>
<evidence type="ECO:0000256" key="2">
    <source>
        <dbReference type="ARBA" id="ARBA00022737"/>
    </source>
</evidence>
<dbReference type="Pfam" id="PF24681">
    <property type="entry name" value="Kelch_KLHDC2_KLHL20_DRC7"/>
    <property type="match status" value="2"/>
</dbReference>
<dbReference type="PROSITE" id="PS50097">
    <property type="entry name" value="BTB"/>
    <property type="match status" value="1"/>
</dbReference>
<dbReference type="SMART" id="SM00612">
    <property type="entry name" value="Kelch"/>
    <property type="match status" value="3"/>
</dbReference>
<evidence type="ECO:0000313" key="5">
    <source>
        <dbReference type="Proteomes" id="UP000241769"/>
    </source>
</evidence>
<keyword evidence="1" id="KW-0880">Kelch repeat</keyword>
<dbReference type="OrthoDB" id="6359816at2759"/>
<comment type="caution">
    <text evidence="4">The sequence shown here is derived from an EMBL/GenBank/DDBJ whole genome shotgun (WGS) entry which is preliminary data.</text>
</comment>
<accession>A0A2P6MXW6</accession>
<proteinExistence type="predicted"/>
<organism evidence="4 5">
    <name type="scientific">Planoprotostelium fungivorum</name>
    <dbReference type="NCBI Taxonomy" id="1890364"/>
    <lineage>
        <taxon>Eukaryota</taxon>
        <taxon>Amoebozoa</taxon>
        <taxon>Evosea</taxon>
        <taxon>Variosea</taxon>
        <taxon>Cavosteliida</taxon>
        <taxon>Cavosteliaceae</taxon>
        <taxon>Planoprotostelium</taxon>
    </lineage>
</organism>
<dbReference type="SUPFAM" id="SSF54695">
    <property type="entry name" value="POZ domain"/>
    <property type="match status" value="1"/>
</dbReference>
<dbReference type="Gene3D" id="2.120.10.80">
    <property type="entry name" value="Kelch-type beta propeller"/>
    <property type="match status" value="2"/>
</dbReference>
<evidence type="ECO:0000259" key="3">
    <source>
        <dbReference type="PROSITE" id="PS50097"/>
    </source>
</evidence>
<dbReference type="InterPro" id="IPR000210">
    <property type="entry name" value="BTB/POZ_dom"/>
</dbReference>
<dbReference type="SUPFAM" id="SSF117281">
    <property type="entry name" value="Kelch motif"/>
    <property type="match status" value="1"/>
</dbReference>
<dbReference type="CDD" id="cd14733">
    <property type="entry name" value="BACK"/>
    <property type="match status" value="1"/>
</dbReference>
<dbReference type="Pfam" id="PF00651">
    <property type="entry name" value="BTB"/>
    <property type="match status" value="1"/>
</dbReference>
<dbReference type="PANTHER" id="PTHR23244">
    <property type="entry name" value="KELCH REPEAT DOMAIN"/>
    <property type="match status" value="1"/>
</dbReference>
<dbReference type="InterPro" id="IPR006652">
    <property type="entry name" value="Kelch_1"/>
</dbReference>
<dbReference type="InterPro" id="IPR015915">
    <property type="entry name" value="Kelch-typ_b-propeller"/>
</dbReference>
<evidence type="ECO:0000256" key="1">
    <source>
        <dbReference type="ARBA" id="ARBA00022441"/>
    </source>
</evidence>
<evidence type="ECO:0000313" key="4">
    <source>
        <dbReference type="EMBL" id="PRP76554.1"/>
    </source>
</evidence>
<dbReference type="InParanoid" id="A0A2P6MXW6"/>
<sequence>MDANSWEVLATTGTVPVPRHCHAMAVHANYIYVFGGYSDDVDRRGVHRNDLHKYSLDEGRWDFVYQGNKADRPPARHSHTMVCHNNGLYVFGGIGTNGQVRNDLHHFDIITGAWREIRSDNPPTPRWGHTANLHLKENGEASIVVFGGYGTHFLRDAHEFHIGSGIWRSLPAFGTPPAARQFHGAALFNHNLYIVGGLAATDNQGDCFRFNLDTYVWIRISSLPQKRRGHVTVAHNDRLYVHGGFNKEQYGDVCTLELDGTDKKWVTISESDARTPSARHFHCAIVHCKNMYIFGGYSKRQTNLNDLHRFNFEFSVTAAVPPPRSLAGDLRRLVNSEKFSDIVFLVEGRKVFAHKNILATRSEHFNALISNRMRESYQDTIEMSDVDHQVFLIVMEYLYTDYVVIDAEVAVETMIIGDRYLLPELKAMAERVVSHGICTENAETLLEIADIYGAMSLSTKCRGFIDKNIKTEKR</sequence>
<keyword evidence="2" id="KW-0677">Repeat</keyword>
<dbReference type="AlphaFoldDB" id="A0A2P6MXW6"/>
<dbReference type="InterPro" id="IPR011333">
    <property type="entry name" value="SKP1/BTB/POZ_sf"/>
</dbReference>
<gene>
    <name evidence="4" type="ORF">PROFUN_15031</name>
</gene>
<dbReference type="SMART" id="SM00225">
    <property type="entry name" value="BTB"/>
    <property type="match status" value="1"/>
</dbReference>
<dbReference type="STRING" id="1890364.A0A2P6MXW6"/>